<accession>A0ABY6HVZ0</accession>
<dbReference type="Gene3D" id="1.25.40.10">
    <property type="entry name" value="Tetratricopeptide repeat domain"/>
    <property type="match status" value="1"/>
</dbReference>
<evidence type="ECO:0000256" key="1">
    <source>
        <dbReference type="SAM" id="Coils"/>
    </source>
</evidence>
<sequence>MNTFSKNQYMSIKTMLEEEGYRSSNDYDCFLRYSIAKEPETTFILGIKIPIQVPNKVTPKAELVSFYISLSLRPRWLDQSFEDSLRYLAVALRETVQTLLQDEPYRYDFNFVAYQSKIAQVIEKFYSSNDDPTFQDSSDGSIINSLLRSNVLQNQHTFDHFNLALSKDVLDIYQDFHLHPTDDLPAELSKGFPENRRNFVVLFKREDPDQYLIEEPGSVTYYRDYVYNNVWVRTGLESHTLNLWYQVFQDQSFKINYLIYDWIIYCRGLIKKVMPLLENGPLFNPLDIKNFSYVQFLKQFAPNMYLPGLFLPQLVYENTLVSDYYCRDFFLFESIPCSLEETSIIEHYSQAKILIGKGNYSKAEEAFKDILHRLKKFHHILGEVAVLFKLAKIARIKKNHVLSVAYLEEALDLARSGKVPLSDIVHIHIELIYSHKFNSDSLKANQHKQIVVQFLKDLPANEQSESLILRYYLDMARLSMMEQDYDGANLQFKELLKRIDKHPDYEFLYYYERSKYYAGINNEAKQFQALQKAVDLPDGPKQEHIEAFFDLGLFYLYQRNDHLKAIRYVLEAEAMIQDEDLASLQLKLKCKEVLADAYQAANKGIESEIQKEEAEKIKARLDHLF</sequence>
<dbReference type="InterPro" id="IPR011990">
    <property type="entry name" value="TPR-like_helical_dom_sf"/>
</dbReference>
<name>A0ABY6HVZ0_9ARCH</name>
<gene>
    <name evidence="2" type="ORF">NEF87_003964</name>
</gene>
<evidence type="ECO:0000313" key="2">
    <source>
        <dbReference type="EMBL" id="UYP47679.1"/>
    </source>
</evidence>
<protein>
    <recommendedName>
        <fullName evidence="4">Tetratricopeptide repeat protein</fullName>
    </recommendedName>
</protein>
<organism evidence="2 3">
    <name type="scientific">Candidatus Lokiarchaeum ossiferum</name>
    <dbReference type="NCBI Taxonomy" id="2951803"/>
    <lineage>
        <taxon>Archaea</taxon>
        <taxon>Promethearchaeati</taxon>
        <taxon>Promethearchaeota</taxon>
        <taxon>Promethearchaeia</taxon>
        <taxon>Promethearchaeales</taxon>
        <taxon>Promethearchaeaceae</taxon>
        <taxon>Candidatus Lokiarchaeum</taxon>
    </lineage>
</organism>
<proteinExistence type="predicted"/>
<evidence type="ECO:0008006" key="4">
    <source>
        <dbReference type="Google" id="ProtNLM"/>
    </source>
</evidence>
<dbReference type="Proteomes" id="UP001208689">
    <property type="component" value="Chromosome"/>
</dbReference>
<keyword evidence="1" id="KW-0175">Coiled coil</keyword>
<dbReference type="SUPFAM" id="SSF48452">
    <property type="entry name" value="TPR-like"/>
    <property type="match status" value="1"/>
</dbReference>
<dbReference type="EMBL" id="CP104013">
    <property type="protein sequence ID" value="UYP47679.1"/>
    <property type="molecule type" value="Genomic_DNA"/>
</dbReference>
<feature type="coiled-coil region" evidence="1">
    <location>
        <begin position="595"/>
        <end position="622"/>
    </location>
</feature>
<keyword evidence="3" id="KW-1185">Reference proteome</keyword>
<evidence type="ECO:0000313" key="3">
    <source>
        <dbReference type="Proteomes" id="UP001208689"/>
    </source>
</evidence>
<reference evidence="2" key="1">
    <citation type="submission" date="2022-09" db="EMBL/GenBank/DDBJ databases">
        <title>Actin cytoskeleton and complex cell architecture in an #Asgard archaeon.</title>
        <authorList>
            <person name="Ponce Toledo R.I."/>
            <person name="Schleper C."/>
            <person name="Rodrigues Oliveira T."/>
            <person name="Wollweber F."/>
            <person name="Xu J."/>
            <person name="Rittmann S."/>
            <person name="Klingl A."/>
            <person name="Pilhofer M."/>
        </authorList>
    </citation>
    <scope>NUCLEOTIDE SEQUENCE</scope>
    <source>
        <strain evidence="2">B-35</strain>
    </source>
</reference>